<dbReference type="AlphaFoldDB" id="A0A1B7MQV3"/>
<sequence>MHSQRRCKREQVAAYIIDTSQTATYPDPFLMLDAARKYVYDRRRGLFETSVVLGGAYAVSRYVNERLEEVKEKVVRERAARETLRRRFQSTHDDACFTIMALLPTLAEQILEEMDVESLTNELQSLSRTSHTRSHVQRPGSHSESEVSSVSDAYSDAGSVSVSSYSGFDGETSSNMAASTSSWVDRFSTSSSHRSPSEQLQQPHDFLASAGNQLSDSITTASSSLSYNPVTSSHEPLATMSSSMSESSTRTKAQLWKEVKMLTLTRTLTTLYTTTLLSLLTSIQLALLARERYLASVLSAERAERIREAAPTLSGLILREAVSRVIDVEALWPTWCAGQEDWDEEVEGVSEETEMRFLTLSWWILHVGWKDVAARVRGSVEAVFEGVSLKTKLSPSELHALILDVRRRVESDGSGENKAGRFLSSLLPPTPETTAHVLAQGGALPQVPSEHSSFPISSIHEHEDSLPIVGPTPNVGIFPTPPSSIPASSPSPPPSLLSPNTSSPPQTSTHPTELNDPIFSSLLSQTRSYLSGPDFTYALTAALDRATSVMVDGLRAKVFVDSSTTNVREGLSANDPIDLTVEEEVREEVKVRLAGLLPGLARWSQLALNAVPNELVDVGVSFLFVVLAVLLLRLTSPYPHSSRYANIMAVRELGALEAIVMSDYQDRYF</sequence>
<proteinExistence type="predicted"/>
<evidence type="ECO:0000313" key="3">
    <source>
        <dbReference type="Proteomes" id="UP000092154"/>
    </source>
</evidence>
<feature type="region of interest" description="Disordered" evidence="1">
    <location>
        <begin position="223"/>
        <end position="246"/>
    </location>
</feature>
<dbReference type="OrthoDB" id="45930at2759"/>
<dbReference type="Proteomes" id="UP000092154">
    <property type="component" value="Unassembled WGS sequence"/>
</dbReference>
<name>A0A1B7MQV3_9AGAM</name>
<dbReference type="STRING" id="1314800.A0A1B7MQV3"/>
<gene>
    <name evidence="2" type="ORF">K503DRAFT_803182</name>
</gene>
<feature type="compositionally biased region" description="Low complexity" evidence="1">
    <location>
        <begin position="497"/>
        <end position="512"/>
    </location>
</feature>
<accession>A0A1B7MQV3</accession>
<feature type="region of interest" description="Disordered" evidence="1">
    <location>
        <begin position="468"/>
        <end position="516"/>
    </location>
</feature>
<dbReference type="GO" id="GO:0005778">
    <property type="term" value="C:peroxisomal membrane"/>
    <property type="evidence" value="ECO:0007669"/>
    <property type="project" value="InterPro"/>
</dbReference>
<dbReference type="PANTHER" id="PTHR28080:SF1">
    <property type="entry name" value="PEROXISOMAL BIOGENESIS FACTOR 3"/>
    <property type="match status" value="1"/>
</dbReference>
<feature type="region of interest" description="Disordered" evidence="1">
    <location>
        <begin position="122"/>
        <end position="153"/>
    </location>
</feature>
<reference evidence="2 3" key="1">
    <citation type="submission" date="2016-06" db="EMBL/GenBank/DDBJ databases">
        <title>Comparative genomics of the ectomycorrhizal sister species Rhizopogon vinicolor and Rhizopogon vesiculosus (Basidiomycota: Boletales) reveals a divergence of the mating type B locus.</title>
        <authorList>
            <consortium name="DOE Joint Genome Institute"/>
            <person name="Mujic A.B."/>
            <person name="Kuo A."/>
            <person name="Tritt A."/>
            <person name="Lipzen A."/>
            <person name="Chen C."/>
            <person name="Johnson J."/>
            <person name="Sharma A."/>
            <person name="Barry K."/>
            <person name="Grigoriev I.V."/>
            <person name="Spatafora J.W."/>
        </authorList>
    </citation>
    <scope>NUCLEOTIDE SEQUENCE [LARGE SCALE GENOMIC DNA]</scope>
    <source>
        <strain evidence="2 3">AM-OR11-026</strain>
    </source>
</reference>
<evidence type="ECO:0000256" key="1">
    <source>
        <dbReference type="SAM" id="MobiDB-lite"/>
    </source>
</evidence>
<dbReference type="EMBL" id="KV448547">
    <property type="protein sequence ID" value="OAX34967.1"/>
    <property type="molecule type" value="Genomic_DNA"/>
</dbReference>
<evidence type="ECO:0000313" key="2">
    <source>
        <dbReference type="EMBL" id="OAX34967.1"/>
    </source>
</evidence>
<organism evidence="2 3">
    <name type="scientific">Rhizopogon vinicolor AM-OR11-026</name>
    <dbReference type="NCBI Taxonomy" id="1314800"/>
    <lineage>
        <taxon>Eukaryota</taxon>
        <taxon>Fungi</taxon>
        <taxon>Dikarya</taxon>
        <taxon>Basidiomycota</taxon>
        <taxon>Agaricomycotina</taxon>
        <taxon>Agaricomycetes</taxon>
        <taxon>Agaricomycetidae</taxon>
        <taxon>Boletales</taxon>
        <taxon>Suillineae</taxon>
        <taxon>Rhizopogonaceae</taxon>
        <taxon>Rhizopogon</taxon>
    </lineage>
</organism>
<dbReference type="PANTHER" id="PTHR28080">
    <property type="entry name" value="PEROXISOMAL BIOGENESIS FACTOR 3"/>
    <property type="match status" value="1"/>
</dbReference>
<dbReference type="Pfam" id="PF04882">
    <property type="entry name" value="Peroxin-3"/>
    <property type="match status" value="1"/>
</dbReference>
<dbReference type="GO" id="GO:0030674">
    <property type="term" value="F:protein-macromolecule adaptor activity"/>
    <property type="evidence" value="ECO:0007669"/>
    <property type="project" value="TreeGrafter"/>
</dbReference>
<dbReference type="GO" id="GO:0045046">
    <property type="term" value="P:protein import into peroxisome membrane"/>
    <property type="evidence" value="ECO:0007669"/>
    <property type="project" value="TreeGrafter"/>
</dbReference>
<protein>
    <submittedName>
        <fullName evidence="2">Uncharacterized protein</fullName>
    </submittedName>
</protein>
<dbReference type="InParanoid" id="A0A1B7MQV3"/>
<dbReference type="InterPro" id="IPR006966">
    <property type="entry name" value="Peroxin-3"/>
</dbReference>
<feature type="compositionally biased region" description="Pro residues" evidence="1">
    <location>
        <begin position="479"/>
        <end position="496"/>
    </location>
</feature>
<keyword evidence="3" id="KW-1185">Reference proteome</keyword>